<comment type="similarity">
    <text evidence="1">Belongs to the PhoU family.</text>
</comment>
<name>A0A1B7XB18_9BACT</name>
<dbReference type="InterPro" id="IPR038078">
    <property type="entry name" value="PhoU-like_sf"/>
</dbReference>
<dbReference type="PANTHER" id="PTHR42930:SF3">
    <property type="entry name" value="PHOSPHATE-SPECIFIC TRANSPORT SYSTEM ACCESSORY PROTEIN PHOU"/>
    <property type="match status" value="1"/>
</dbReference>
<dbReference type="Gene3D" id="1.20.58.220">
    <property type="entry name" value="Phosphate transport system protein phou homolog 2, domain 2"/>
    <property type="match status" value="1"/>
</dbReference>
<dbReference type="Gene3D" id="3.90.1200.10">
    <property type="match status" value="1"/>
</dbReference>
<dbReference type="AlphaFoldDB" id="A0A1B7XB18"/>
<dbReference type="Pfam" id="PF01895">
    <property type="entry name" value="PhoU"/>
    <property type="match status" value="1"/>
</dbReference>
<dbReference type="Pfam" id="PF02958">
    <property type="entry name" value="EcKL"/>
    <property type="match status" value="1"/>
</dbReference>
<gene>
    <name evidence="3" type="ORF">SP90_12120</name>
</gene>
<dbReference type="GO" id="GO:0045936">
    <property type="term" value="P:negative regulation of phosphate metabolic process"/>
    <property type="evidence" value="ECO:0007669"/>
    <property type="project" value="InterPro"/>
</dbReference>
<dbReference type="GO" id="GO:0030643">
    <property type="term" value="P:intracellular phosphate ion homeostasis"/>
    <property type="evidence" value="ECO:0007669"/>
    <property type="project" value="InterPro"/>
</dbReference>
<sequence>MASFKALHEHFTFLLLEVQAQVQATQDFLLRPTRVLKKQLALRCDKTANMQAVIETMCYSELNSAQALPQSQINKLRALQKMAIHLHYISEFCINISKQTQYLSKESRLDPDDFMPFFADITQAINLVKPSLDEGDLSKALRICRAEYTLDEKYRHVFSRLTREINAGTEASGHVTAIFIYRYLERIGDSLQRIGEALIFITVGNILKVSQFDSLQQTLTQSGFTGSMHDVDYKAILGSRSGCSVGVVETVAPFHEPARQGSIYKEGSLEKIRQEKDNIERWQHVFPSLVPAIYGYHESSDNAALLIELLQGCTLDEVILQGEQFLVDSALTVLQNTLRNVWDATKTQSPVNTNYIQQLTSRLSPVLQVHPASLRDSLSVGSVTTHSTEELLNQCSHLEKTLSAPFSVLIHGDLNMNNIVYNQQLQTVRFIDLYRSREFDYLQDVSVFLVSIFRIPVFEPQIRDRLNRTTDQFYSFARKVASDYNDATFEARLAFALARSFYTSTRFELNSSFAKRMYLRAHFLMEKLLEHSGGWATFTLPEDILLY</sequence>
<keyword evidence="4" id="KW-1185">Reference proteome</keyword>
<dbReference type="Proteomes" id="UP000091979">
    <property type="component" value="Unassembled WGS sequence"/>
</dbReference>
<evidence type="ECO:0000259" key="2">
    <source>
        <dbReference type="Pfam" id="PF01895"/>
    </source>
</evidence>
<reference evidence="3 4" key="1">
    <citation type="submission" date="2015-01" db="EMBL/GenBank/DDBJ databases">
        <title>Desulfovibrio sp. JC271 draft genome sequence.</title>
        <authorList>
            <person name="Shivani Y."/>
            <person name="Subhash Y."/>
            <person name="Sasikala C."/>
            <person name="Ramana C.V."/>
        </authorList>
    </citation>
    <scope>NUCLEOTIDE SEQUENCE [LARGE SCALE GENOMIC DNA]</scope>
    <source>
        <strain evidence="3 4">JC271</strain>
    </source>
</reference>
<dbReference type="STRING" id="1560234.SP90_12120"/>
<dbReference type="EMBL" id="JXMS01000022">
    <property type="protein sequence ID" value="OBQ46527.1"/>
    <property type="molecule type" value="Genomic_DNA"/>
</dbReference>
<feature type="domain" description="PhoU" evidence="2">
    <location>
        <begin position="123"/>
        <end position="197"/>
    </location>
</feature>
<protein>
    <recommendedName>
        <fullName evidence="2">PhoU domain-containing protein</fullName>
    </recommendedName>
</protein>
<dbReference type="InterPro" id="IPR026022">
    <property type="entry name" value="PhoU_dom"/>
</dbReference>
<proteinExistence type="inferred from homology"/>
<organism evidence="3 4">
    <name type="scientific">Halodesulfovibrio spirochaetisodalis</name>
    <dbReference type="NCBI Taxonomy" id="1560234"/>
    <lineage>
        <taxon>Bacteria</taxon>
        <taxon>Pseudomonadati</taxon>
        <taxon>Thermodesulfobacteriota</taxon>
        <taxon>Desulfovibrionia</taxon>
        <taxon>Desulfovibrionales</taxon>
        <taxon>Desulfovibrionaceae</taxon>
        <taxon>Halodesulfovibrio</taxon>
    </lineage>
</organism>
<dbReference type="InterPro" id="IPR028366">
    <property type="entry name" value="PhoU"/>
</dbReference>
<dbReference type="InterPro" id="IPR011009">
    <property type="entry name" value="Kinase-like_dom_sf"/>
</dbReference>
<dbReference type="InterPro" id="IPR004119">
    <property type="entry name" value="EcKL"/>
</dbReference>
<evidence type="ECO:0000313" key="4">
    <source>
        <dbReference type="Proteomes" id="UP000091979"/>
    </source>
</evidence>
<dbReference type="SUPFAM" id="SSF56112">
    <property type="entry name" value="Protein kinase-like (PK-like)"/>
    <property type="match status" value="1"/>
</dbReference>
<dbReference type="PATRIC" id="fig|1560234.3.peg.1516"/>
<evidence type="ECO:0000256" key="1">
    <source>
        <dbReference type="ARBA" id="ARBA00008107"/>
    </source>
</evidence>
<dbReference type="SUPFAM" id="SSF109755">
    <property type="entry name" value="PhoU-like"/>
    <property type="match status" value="1"/>
</dbReference>
<dbReference type="RefSeq" id="WP_066856537.1">
    <property type="nucleotide sequence ID" value="NZ_JXMS01000022.1"/>
</dbReference>
<comment type="caution">
    <text evidence="3">The sequence shown here is derived from an EMBL/GenBank/DDBJ whole genome shotgun (WGS) entry which is preliminary data.</text>
</comment>
<dbReference type="OrthoDB" id="3806873at2"/>
<accession>A0A1B7XB18</accession>
<evidence type="ECO:0000313" key="3">
    <source>
        <dbReference type="EMBL" id="OBQ46527.1"/>
    </source>
</evidence>
<dbReference type="PANTHER" id="PTHR42930">
    <property type="entry name" value="PHOSPHATE-SPECIFIC TRANSPORT SYSTEM ACCESSORY PROTEIN PHOU"/>
    <property type="match status" value="1"/>
</dbReference>